<accession>A0A9P1EFT2</accession>
<keyword evidence="2" id="KW-1185">Reference proteome</keyword>
<evidence type="ECO:0000313" key="2">
    <source>
        <dbReference type="Proteomes" id="UP001152484"/>
    </source>
</evidence>
<dbReference type="AlphaFoldDB" id="A0A9P1EFT2"/>
<dbReference type="EMBL" id="CAMAPE010000038">
    <property type="protein sequence ID" value="CAH9101962.1"/>
    <property type="molecule type" value="Genomic_DNA"/>
</dbReference>
<organism evidence="1 2">
    <name type="scientific">Cuscuta europaea</name>
    <name type="common">European dodder</name>
    <dbReference type="NCBI Taxonomy" id="41803"/>
    <lineage>
        <taxon>Eukaryota</taxon>
        <taxon>Viridiplantae</taxon>
        <taxon>Streptophyta</taxon>
        <taxon>Embryophyta</taxon>
        <taxon>Tracheophyta</taxon>
        <taxon>Spermatophyta</taxon>
        <taxon>Magnoliopsida</taxon>
        <taxon>eudicotyledons</taxon>
        <taxon>Gunneridae</taxon>
        <taxon>Pentapetalae</taxon>
        <taxon>asterids</taxon>
        <taxon>lamiids</taxon>
        <taxon>Solanales</taxon>
        <taxon>Convolvulaceae</taxon>
        <taxon>Cuscuteae</taxon>
        <taxon>Cuscuta</taxon>
        <taxon>Cuscuta subgen. Cuscuta</taxon>
    </lineage>
</organism>
<gene>
    <name evidence="1" type="ORF">CEURO_LOCUS15620</name>
</gene>
<feature type="non-terminal residue" evidence="1">
    <location>
        <position position="101"/>
    </location>
</feature>
<dbReference type="Proteomes" id="UP001152484">
    <property type="component" value="Unassembled WGS sequence"/>
</dbReference>
<sequence>MCCNQGNVVLPNMQQPPKILNDLIFRSEHRSKHFLDNIRSYNSMFSFTSMGGRTDRDINRGGTPPIFRLNGQNYHKIGSLIPNEGQRPKFLQMYLTDPEEE</sequence>
<name>A0A9P1EFT2_CUSEU</name>
<protein>
    <submittedName>
        <fullName evidence="1">Uncharacterized protein</fullName>
    </submittedName>
</protein>
<dbReference type="EMBL" id="CAMAPE010000038">
    <property type="protein sequence ID" value="CAH9101968.1"/>
    <property type="molecule type" value="Genomic_DNA"/>
</dbReference>
<proteinExistence type="predicted"/>
<evidence type="ECO:0000313" key="1">
    <source>
        <dbReference type="EMBL" id="CAH9101962.1"/>
    </source>
</evidence>
<comment type="caution">
    <text evidence="1">The sequence shown here is derived from an EMBL/GenBank/DDBJ whole genome shotgun (WGS) entry which is preliminary data.</text>
</comment>
<dbReference type="PANTHER" id="PTHR45786:SF74">
    <property type="entry name" value="ATP-DEPENDENT DNA HELICASE"/>
    <property type="match status" value="1"/>
</dbReference>
<reference evidence="1" key="1">
    <citation type="submission" date="2022-07" db="EMBL/GenBank/DDBJ databases">
        <authorList>
            <person name="Macas J."/>
            <person name="Novak P."/>
            <person name="Neumann P."/>
        </authorList>
    </citation>
    <scope>NUCLEOTIDE SEQUENCE</scope>
</reference>
<dbReference type="PANTHER" id="PTHR45786">
    <property type="entry name" value="DNA BINDING PROTEIN-LIKE"/>
    <property type="match status" value="1"/>
</dbReference>
<dbReference type="OrthoDB" id="914072at2759"/>